<sequence>MALVIYDQGYRIQTPVDSLFRQRGVEAASAGQAAAATPGSEDPIRQQQELEKRIELSQERFRVPGEPTHSAPPPSEDNYKTYEKSGAAEQRRGRPALRAAQVMTSPVLTIPLETSLRQAWNLMQAQEVSHLVVVDGEQRALGLLAREDIIRRGTDSPISVSQAYRTRMVVASPDTTVTSIAASFVRYAISAIPVVAADDQLEGIITRTDLIRILLNEEGLDRWA</sequence>
<evidence type="ECO:0000313" key="6">
    <source>
        <dbReference type="Proteomes" id="UP000755551"/>
    </source>
</evidence>
<comment type="caution">
    <text evidence="5">The sequence shown here is derived from an EMBL/GenBank/DDBJ whole genome shotgun (WGS) entry which is preliminary data.</text>
</comment>
<reference evidence="5 6" key="1">
    <citation type="submission" date="2021-06" db="EMBL/GenBank/DDBJ databases">
        <title>Bacterium isolated from marine sediment.</title>
        <authorList>
            <person name="Zhu K.-L."/>
            <person name="Du Z.-J."/>
            <person name="Liang Q.-Y."/>
        </authorList>
    </citation>
    <scope>NUCLEOTIDE SEQUENCE [LARGE SCALE GENOMIC DNA]</scope>
    <source>
        <strain evidence="5 6">A346</strain>
    </source>
</reference>
<dbReference type="SMART" id="SM00116">
    <property type="entry name" value="CBS"/>
    <property type="match status" value="2"/>
</dbReference>
<dbReference type="InterPro" id="IPR051257">
    <property type="entry name" value="Diverse_CBS-Domain"/>
</dbReference>
<organism evidence="5 6">
    <name type="scientific">Marinobacterium weihaiense</name>
    <dbReference type="NCBI Taxonomy" id="2851016"/>
    <lineage>
        <taxon>Bacteria</taxon>
        <taxon>Pseudomonadati</taxon>
        <taxon>Pseudomonadota</taxon>
        <taxon>Gammaproteobacteria</taxon>
        <taxon>Oceanospirillales</taxon>
        <taxon>Oceanospirillaceae</taxon>
        <taxon>Marinobacterium</taxon>
    </lineage>
</organism>
<proteinExistence type="predicted"/>
<evidence type="ECO:0000256" key="2">
    <source>
        <dbReference type="PROSITE-ProRule" id="PRU00703"/>
    </source>
</evidence>
<dbReference type="Proteomes" id="UP000755551">
    <property type="component" value="Unassembled WGS sequence"/>
</dbReference>
<evidence type="ECO:0000259" key="4">
    <source>
        <dbReference type="PROSITE" id="PS51371"/>
    </source>
</evidence>
<dbReference type="PANTHER" id="PTHR43080:SF29">
    <property type="entry name" value="OS02G0818000 PROTEIN"/>
    <property type="match status" value="1"/>
</dbReference>
<gene>
    <name evidence="5" type="ORF">KTN04_14480</name>
</gene>
<evidence type="ECO:0000256" key="1">
    <source>
        <dbReference type="ARBA" id="ARBA00023122"/>
    </source>
</evidence>
<dbReference type="PANTHER" id="PTHR43080">
    <property type="entry name" value="CBS DOMAIN-CONTAINING PROTEIN CBSX3, MITOCHONDRIAL"/>
    <property type="match status" value="1"/>
</dbReference>
<feature type="region of interest" description="Disordered" evidence="3">
    <location>
        <begin position="58"/>
        <end position="95"/>
    </location>
</feature>
<dbReference type="InterPro" id="IPR000644">
    <property type="entry name" value="CBS_dom"/>
</dbReference>
<keyword evidence="6" id="KW-1185">Reference proteome</keyword>
<feature type="domain" description="CBS" evidence="4">
    <location>
        <begin position="103"/>
        <end position="160"/>
    </location>
</feature>
<protein>
    <submittedName>
        <fullName evidence="5">CBS domain-containing protein</fullName>
    </submittedName>
</protein>
<dbReference type="PROSITE" id="PS51371">
    <property type="entry name" value="CBS"/>
    <property type="match status" value="2"/>
</dbReference>
<name>A0ABS6ME10_9GAMM</name>
<dbReference type="Pfam" id="PF00571">
    <property type="entry name" value="CBS"/>
    <property type="match status" value="2"/>
</dbReference>
<evidence type="ECO:0000313" key="5">
    <source>
        <dbReference type="EMBL" id="MBV0934542.1"/>
    </source>
</evidence>
<accession>A0ABS6ME10</accession>
<keyword evidence="1 2" id="KW-0129">CBS domain</keyword>
<feature type="domain" description="CBS" evidence="4">
    <location>
        <begin position="164"/>
        <end position="222"/>
    </location>
</feature>
<dbReference type="CDD" id="cd02205">
    <property type="entry name" value="CBS_pair_SF"/>
    <property type="match status" value="1"/>
</dbReference>
<dbReference type="RefSeq" id="WP_217335948.1">
    <property type="nucleotide sequence ID" value="NZ_JAHQZT010000027.1"/>
</dbReference>
<evidence type="ECO:0000256" key="3">
    <source>
        <dbReference type="SAM" id="MobiDB-lite"/>
    </source>
</evidence>
<dbReference type="EMBL" id="JAHQZT010000027">
    <property type="protein sequence ID" value="MBV0934542.1"/>
    <property type="molecule type" value="Genomic_DNA"/>
</dbReference>